<evidence type="ECO:0000256" key="6">
    <source>
        <dbReference type="ARBA" id="ARBA00022840"/>
    </source>
</evidence>
<keyword evidence="6 9" id="KW-0067">ATP-binding</keyword>
<dbReference type="PROSITE" id="PS00107">
    <property type="entry name" value="PROTEIN_KINASE_ATP"/>
    <property type="match status" value="1"/>
</dbReference>
<dbReference type="GO" id="GO:0005524">
    <property type="term" value="F:ATP binding"/>
    <property type="evidence" value="ECO:0007669"/>
    <property type="project" value="UniProtKB-UniRule"/>
</dbReference>
<comment type="caution">
    <text evidence="12">The sequence shown here is derived from an EMBL/GenBank/DDBJ whole genome shotgun (WGS) entry which is preliminary data.</text>
</comment>
<keyword evidence="4 9" id="KW-0547">Nucleotide-binding</keyword>
<dbReference type="InterPro" id="IPR000719">
    <property type="entry name" value="Prot_kinase_dom"/>
</dbReference>
<dbReference type="EC" id="2.7.11.1" evidence="1"/>
<dbReference type="EMBL" id="JBJKBG010000011">
    <property type="protein sequence ID" value="KAL3715722.1"/>
    <property type="molecule type" value="Genomic_DNA"/>
</dbReference>
<sequence length="473" mass="52369">MVFKFRTIDFLQDVGISTPFSSPSPPPSSTICLPLGKSFIQAMAVVGRAAEGVSCRFPAPAVKFSCWRPNPSFDDLNLQLLHPQEQLRKFTYQELKVATGNFCEENVLGEGGFGRVYRGILLDGSVAAIKRCARACGDAEEQACAVVQVGSMTRHRNLIHLLGFCDSMEPQKPFKQRKARSQPVEYLLVYPLAVNGNVDSHLRECSALQPPLDWPTRMHIALGVARGLSYLHEDCSLQIIHRDIKLSNILLDENFEPLIGDFSTAKFVNHEDLKQQIQESKSARAPHQMAALERLAGSCSTLVCGTVGFMPPEYILSGMLTVKNDVFAFGVVVLKLISGPSVPDFRQHGAIKGIDNDFKSVKDIVEHNKLGCLIDPNLRGDYDEKEAEKLVKLALLCVQESPTKRPTMSEAVQILKGSSLNDRWESEKEEMVLAYQLDEYGSPFADCASHLDPEELSDRDDAFVLEASTAVMH</sequence>
<evidence type="ECO:0000313" key="13">
    <source>
        <dbReference type="Proteomes" id="UP001634007"/>
    </source>
</evidence>
<evidence type="ECO:0000256" key="9">
    <source>
        <dbReference type="PROSITE-ProRule" id="PRU10141"/>
    </source>
</evidence>
<keyword evidence="2 10" id="KW-0723">Serine/threonine-protein kinase</keyword>
<dbReference type="Proteomes" id="UP001634007">
    <property type="component" value="Unassembled WGS sequence"/>
</dbReference>
<evidence type="ECO:0000313" key="12">
    <source>
        <dbReference type="EMBL" id="KAL3715722.1"/>
    </source>
</evidence>
<keyword evidence="13" id="KW-1185">Reference proteome</keyword>
<evidence type="ECO:0000256" key="1">
    <source>
        <dbReference type="ARBA" id="ARBA00012513"/>
    </source>
</evidence>
<comment type="similarity">
    <text evidence="10">Belongs to the protein kinase superfamily.</text>
</comment>
<evidence type="ECO:0000256" key="5">
    <source>
        <dbReference type="ARBA" id="ARBA00022777"/>
    </source>
</evidence>
<dbReference type="Gene3D" id="1.10.510.10">
    <property type="entry name" value="Transferase(Phosphotransferase) domain 1"/>
    <property type="match status" value="1"/>
</dbReference>
<dbReference type="PANTHER" id="PTHR47989:SF62">
    <property type="entry name" value="OS05G0423500 PROTEIN"/>
    <property type="match status" value="1"/>
</dbReference>
<evidence type="ECO:0000256" key="8">
    <source>
        <dbReference type="ARBA" id="ARBA00048679"/>
    </source>
</evidence>
<gene>
    <name evidence="12" type="ORF">ACJRO7_007461</name>
</gene>
<dbReference type="SMART" id="SM00220">
    <property type="entry name" value="S_TKc"/>
    <property type="match status" value="1"/>
</dbReference>
<dbReference type="AlphaFoldDB" id="A0ABD3INS8"/>
<dbReference type="InterPro" id="IPR011009">
    <property type="entry name" value="Kinase-like_dom_sf"/>
</dbReference>
<evidence type="ECO:0000256" key="10">
    <source>
        <dbReference type="RuleBase" id="RU000304"/>
    </source>
</evidence>
<dbReference type="InterPro" id="IPR017441">
    <property type="entry name" value="Protein_kinase_ATP_BS"/>
</dbReference>
<dbReference type="InterPro" id="IPR008271">
    <property type="entry name" value="Ser/Thr_kinase_AS"/>
</dbReference>
<protein>
    <recommendedName>
        <fullName evidence="1">non-specific serine/threonine protein kinase</fullName>
        <ecNumber evidence="1">2.7.11.1</ecNumber>
    </recommendedName>
</protein>
<evidence type="ECO:0000259" key="11">
    <source>
        <dbReference type="PROSITE" id="PS50011"/>
    </source>
</evidence>
<dbReference type="Pfam" id="PF00069">
    <property type="entry name" value="Pkinase"/>
    <property type="match status" value="1"/>
</dbReference>
<dbReference type="PANTHER" id="PTHR47989">
    <property type="entry name" value="OS01G0750732 PROTEIN"/>
    <property type="match status" value="1"/>
</dbReference>
<accession>A0ABD3INS8</accession>
<proteinExistence type="inferred from homology"/>
<organism evidence="12 13">
    <name type="scientific">Eucalyptus globulus</name>
    <name type="common">Tasmanian blue gum</name>
    <dbReference type="NCBI Taxonomy" id="34317"/>
    <lineage>
        <taxon>Eukaryota</taxon>
        <taxon>Viridiplantae</taxon>
        <taxon>Streptophyta</taxon>
        <taxon>Embryophyta</taxon>
        <taxon>Tracheophyta</taxon>
        <taxon>Spermatophyta</taxon>
        <taxon>Magnoliopsida</taxon>
        <taxon>eudicotyledons</taxon>
        <taxon>Gunneridae</taxon>
        <taxon>Pentapetalae</taxon>
        <taxon>rosids</taxon>
        <taxon>malvids</taxon>
        <taxon>Myrtales</taxon>
        <taxon>Myrtaceae</taxon>
        <taxon>Myrtoideae</taxon>
        <taxon>Eucalypteae</taxon>
        <taxon>Eucalyptus</taxon>
    </lineage>
</organism>
<evidence type="ECO:0000256" key="3">
    <source>
        <dbReference type="ARBA" id="ARBA00022679"/>
    </source>
</evidence>
<name>A0ABD3INS8_EUCGL</name>
<dbReference type="GO" id="GO:0004674">
    <property type="term" value="F:protein serine/threonine kinase activity"/>
    <property type="evidence" value="ECO:0007669"/>
    <property type="project" value="UniProtKB-KW"/>
</dbReference>
<dbReference type="PROSITE" id="PS50011">
    <property type="entry name" value="PROTEIN_KINASE_DOM"/>
    <property type="match status" value="1"/>
</dbReference>
<comment type="catalytic activity">
    <reaction evidence="7">
        <text>L-threonyl-[protein] + ATP = O-phospho-L-threonyl-[protein] + ADP + H(+)</text>
        <dbReference type="Rhea" id="RHEA:46608"/>
        <dbReference type="Rhea" id="RHEA-COMP:11060"/>
        <dbReference type="Rhea" id="RHEA-COMP:11605"/>
        <dbReference type="ChEBI" id="CHEBI:15378"/>
        <dbReference type="ChEBI" id="CHEBI:30013"/>
        <dbReference type="ChEBI" id="CHEBI:30616"/>
        <dbReference type="ChEBI" id="CHEBI:61977"/>
        <dbReference type="ChEBI" id="CHEBI:456216"/>
        <dbReference type="EC" id="2.7.11.1"/>
    </reaction>
</comment>
<feature type="domain" description="Protein kinase" evidence="11">
    <location>
        <begin position="102"/>
        <end position="420"/>
    </location>
</feature>
<dbReference type="SUPFAM" id="SSF56112">
    <property type="entry name" value="Protein kinase-like (PK-like)"/>
    <property type="match status" value="1"/>
</dbReference>
<reference evidence="12 13" key="1">
    <citation type="submission" date="2024-11" db="EMBL/GenBank/DDBJ databases">
        <title>Chromosome-level genome assembly of Eucalyptus globulus Labill. provides insights into its genome evolution.</title>
        <authorList>
            <person name="Li X."/>
        </authorList>
    </citation>
    <scope>NUCLEOTIDE SEQUENCE [LARGE SCALE GENOMIC DNA]</scope>
    <source>
        <strain evidence="12">CL2024</strain>
        <tissue evidence="12">Fresh tender leaves</tissue>
    </source>
</reference>
<dbReference type="PROSITE" id="PS00108">
    <property type="entry name" value="PROTEIN_KINASE_ST"/>
    <property type="match status" value="1"/>
</dbReference>
<keyword evidence="3" id="KW-0808">Transferase</keyword>
<evidence type="ECO:0000256" key="2">
    <source>
        <dbReference type="ARBA" id="ARBA00022527"/>
    </source>
</evidence>
<comment type="catalytic activity">
    <reaction evidence="8">
        <text>L-seryl-[protein] + ATP = O-phospho-L-seryl-[protein] + ADP + H(+)</text>
        <dbReference type="Rhea" id="RHEA:17989"/>
        <dbReference type="Rhea" id="RHEA-COMP:9863"/>
        <dbReference type="Rhea" id="RHEA-COMP:11604"/>
        <dbReference type="ChEBI" id="CHEBI:15378"/>
        <dbReference type="ChEBI" id="CHEBI:29999"/>
        <dbReference type="ChEBI" id="CHEBI:30616"/>
        <dbReference type="ChEBI" id="CHEBI:83421"/>
        <dbReference type="ChEBI" id="CHEBI:456216"/>
        <dbReference type="EC" id="2.7.11.1"/>
    </reaction>
</comment>
<evidence type="ECO:0000256" key="4">
    <source>
        <dbReference type="ARBA" id="ARBA00022741"/>
    </source>
</evidence>
<keyword evidence="5" id="KW-0418">Kinase</keyword>
<evidence type="ECO:0000256" key="7">
    <source>
        <dbReference type="ARBA" id="ARBA00047899"/>
    </source>
</evidence>
<dbReference type="FunFam" id="1.10.510.10:FF:001023">
    <property type="entry name" value="Os07g0541700 protein"/>
    <property type="match status" value="1"/>
</dbReference>
<feature type="binding site" evidence="9">
    <location>
        <position position="130"/>
    </location>
    <ligand>
        <name>ATP</name>
        <dbReference type="ChEBI" id="CHEBI:30616"/>
    </ligand>
</feature>
<dbReference type="Gene3D" id="3.30.200.20">
    <property type="entry name" value="Phosphorylase Kinase, domain 1"/>
    <property type="match status" value="1"/>
</dbReference>